<evidence type="ECO:0000313" key="1">
    <source>
        <dbReference type="EMBL" id="MPR32778.1"/>
    </source>
</evidence>
<proteinExistence type="predicted"/>
<dbReference type="Proteomes" id="UP000479293">
    <property type="component" value="Unassembled WGS sequence"/>
</dbReference>
<sequence>MPLPVRTKWGMALVQQPLFCQYLGLFSREEVSESQVEFFLRSLGRHFPYISVYDFHPCHTVALRRLLPTCPDFEVLEKTTHWLNLEKSYVDLASEYTVDRTKNLKKSRKYLWEWVESDDIEPLIQLFKENHAIQIQGIHESAYVLLRTLIQLLQEKKVALIRYTYRHGKIHAGIMILENKGMGIYIFNAADAVGRKGNARTFLLDRYFQEKAGRIEAFDFESPEVPSIAQFYQSFGASQQTFISLKKNKLPFPFRQLQNIRKLLFRTFRH</sequence>
<dbReference type="RefSeq" id="WP_152757509.1">
    <property type="nucleotide sequence ID" value="NZ_WHLY01000002.1"/>
</dbReference>
<dbReference type="GO" id="GO:0016740">
    <property type="term" value="F:transferase activity"/>
    <property type="evidence" value="ECO:0007669"/>
    <property type="project" value="UniProtKB-KW"/>
</dbReference>
<comment type="caution">
    <text evidence="1">The sequence shown here is derived from an EMBL/GenBank/DDBJ whole genome shotgun (WGS) entry which is preliminary data.</text>
</comment>
<keyword evidence="1" id="KW-0808">Transferase</keyword>
<protein>
    <submittedName>
        <fullName evidence="1">GNAT family N-acetyltransferase</fullName>
    </submittedName>
</protein>
<dbReference type="AlphaFoldDB" id="A0A7C9BAJ1"/>
<reference evidence="1 2" key="1">
    <citation type="submission" date="2019-10" db="EMBL/GenBank/DDBJ databases">
        <title>Draft Genome Sequence of Cytophagaceae sp. SJW1-29.</title>
        <authorList>
            <person name="Choi A."/>
        </authorList>
    </citation>
    <scope>NUCLEOTIDE SEQUENCE [LARGE SCALE GENOMIC DNA]</scope>
    <source>
        <strain evidence="1 2">SJW1-29</strain>
    </source>
</reference>
<dbReference type="Gene3D" id="3.40.630.30">
    <property type="match status" value="1"/>
</dbReference>
<name>A0A7C9BAJ1_9BACT</name>
<gene>
    <name evidence="1" type="ORF">GBK04_05260</name>
</gene>
<keyword evidence="2" id="KW-1185">Reference proteome</keyword>
<organism evidence="1 2">
    <name type="scientific">Salmonirosea aquatica</name>
    <dbReference type="NCBI Taxonomy" id="2654236"/>
    <lineage>
        <taxon>Bacteria</taxon>
        <taxon>Pseudomonadati</taxon>
        <taxon>Bacteroidota</taxon>
        <taxon>Cytophagia</taxon>
        <taxon>Cytophagales</taxon>
        <taxon>Spirosomataceae</taxon>
        <taxon>Salmonirosea</taxon>
    </lineage>
</organism>
<evidence type="ECO:0000313" key="2">
    <source>
        <dbReference type="Proteomes" id="UP000479293"/>
    </source>
</evidence>
<accession>A0A7C9BAJ1</accession>
<dbReference type="EMBL" id="WHLY01000002">
    <property type="protein sequence ID" value="MPR32778.1"/>
    <property type="molecule type" value="Genomic_DNA"/>
</dbReference>